<sequence>MHVVGGSMVKELLIERARACIGVSTYRRSATLAEAPKVFNCFRFTQWLWSSVEIQLPDHQLLYSRAVPVPFGDIDTADLVFVPRLEYSVAEDDFGHVGIATGMSTIIHATKWKNGVIEEPLSEFANRGCLGVRRIPEQYYCRP</sequence>
<dbReference type="InterPro" id="IPR000064">
    <property type="entry name" value="NLP_P60_dom"/>
</dbReference>
<evidence type="ECO:0000259" key="5">
    <source>
        <dbReference type="PROSITE" id="PS51935"/>
    </source>
</evidence>
<dbReference type="Gene3D" id="3.90.1720.10">
    <property type="entry name" value="endopeptidase domain like (from Nostoc punctiforme)"/>
    <property type="match status" value="1"/>
</dbReference>
<keyword evidence="3" id="KW-0378">Hydrolase</keyword>
<dbReference type="GO" id="GO:0006508">
    <property type="term" value="P:proteolysis"/>
    <property type="evidence" value="ECO:0007669"/>
    <property type="project" value="UniProtKB-KW"/>
</dbReference>
<organism evidence="6 7">
    <name type="scientific">Candidatus Adlerbacteria bacterium GW2011_GWB1_54_7</name>
    <dbReference type="NCBI Taxonomy" id="1618607"/>
    <lineage>
        <taxon>Bacteria</taxon>
        <taxon>Candidatus Adleribacteriota</taxon>
    </lineage>
</organism>
<name>A0A0G1Y254_9BACT</name>
<dbReference type="EMBL" id="LCRR01000007">
    <property type="protein sequence ID" value="KKW37513.1"/>
    <property type="molecule type" value="Genomic_DNA"/>
</dbReference>
<gene>
    <name evidence="6" type="ORF">UY86_C0007G0022</name>
</gene>
<dbReference type="AlphaFoldDB" id="A0A0G1Y254"/>
<dbReference type="InterPro" id="IPR038765">
    <property type="entry name" value="Papain-like_cys_pep_sf"/>
</dbReference>
<proteinExistence type="inferred from homology"/>
<feature type="domain" description="NlpC/P60" evidence="5">
    <location>
        <begin position="7"/>
        <end position="136"/>
    </location>
</feature>
<reference evidence="6 7" key="1">
    <citation type="journal article" date="2015" name="Nature">
        <title>rRNA introns, odd ribosomes, and small enigmatic genomes across a large radiation of phyla.</title>
        <authorList>
            <person name="Brown C.T."/>
            <person name="Hug L.A."/>
            <person name="Thomas B.C."/>
            <person name="Sharon I."/>
            <person name="Castelle C.J."/>
            <person name="Singh A."/>
            <person name="Wilkins M.J."/>
            <person name="Williams K.H."/>
            <person name="Banfield J.F."/>
        </authorList>
    </citation>
    <scope>NUCLEOTIDE SEQUENCE [LARGE SCALE GENOMIC DNA]</scope>
</reference>
<dbReference type="STRING" id="1618607.UY86_C0007G0022"/>
<evidence type="ECO:0000313" key="7">
    <source>
        <dbReference type="Proteomes" id="UP000033852"/>
    </source>
</evidence>
<evidence type="ECO:0000313" key="6">
    <source>
        <dbReference type="EMBL" id="KKW37513.1"/>
    </source>
</evidence>
<keyword evidence="2" id="KW-0645">Protease</keyword>
<dbReference type="Proteomes" id="UP000033852">
    <property type="component" value="Unassembled WGS sequence"/>
</dbReference>
<dbReference type="SUPFAM" id="SSF54001">
    <property type="entry name" value="Cysteine proteinases"/>
    <property type="match status" value="1"/>
</dbReference>
<protein>
    <recommendedName>
        <fullName evidence="5">NlpC/P60 domain-containing protein</fullName>
    </recommendedName>
</protein>
<comment type="similarity">
    <text evidence="1">Belongs to the peptidase C40 family.</text>
</comment>
<dbReference type="GO" id="GO:0008234">
    <property type="term" value="F:cysteine-type peptidase activity"/>
    <property type="evidence" value="ECO:0007669"/>
    <property type="project" value="UniProtKB-KW"/>
</dbReference>
<comment type="caution">
    <text evidence="6">The sequence shown here is derived from an EMBL/GenBank/DDBJ whole genome shotgun (WGS) entry which is preliminary data.</text>
</comment>
<dbReference type="PROSITE" id="PS51935">
    <property type="entry name" value="NLPC_P60"/>
    <property type="match status" value="1"/>
</dbReference>
<evidence type="ECO:0000256" key="2">
    <source>
        <dbReference type="ARBA" id="ARBA00022670"/>
    </source>
</evidence>
<keyword evidence="4" id="KW-0788">Thiol protease</keyword>
<evidence type="ECO:0000256" key="4">
    <source>
        <dbReference type="ARBA" id="ARBA00022807"/>
    </source>
</evidence>
<evidence type="ECO:0000256" key="1">
    <source>
        <dbReference type="ARBA" id="ARBA00007074"/>
    </source>
</evidence>
<accession>A0A0G1Y254</accession>
<dbReference type="Pfam" id="PF00877">
    <property type="entry name" value="NLPC_P60"/>
    <property type="match status" value="1"/>
</dbReference>
<evidence type="ECO:0000256" key="3">
    <source>
        <dbReference type="ARBA" id="ARBA00022801"/>
    </source>
</evidence>